<feature type="signal peptide" evidence="1">
    <location>
        <begin position="1"/>
        <end position="19"/>
    </location>
</feature>
<keyword evidence="1" id="KW-0732">Signal</keyword>
<dbReference type="Pfam" id="PF04832">
    <property type="entry name" value="SOUL"/>
    <property type="match status" value="1"/>
</dbReference>
<keyword evidence="3" id="KW-1185">Reference proteome</keyword>
<dbReference type="PANTHER" id="PTHR11220">
    <property type="entry name" value="HEME-BINDING PROTEIN-RELATED"/>
    <property type="match status" value="1"/>
</dbReference>
<dbReference type="InterPro" id="IPR006917">
    <property type="entry name" value="SOUL_heme-bd"/>
</dbReference>
<dbReference type="Gene3D" id="3.20.80.10">
    <property type="entry name" value="Regulatory factor, effector binding domain"/>
    <property type="match status" value="1"/>
</dbReference>
<dbReference type="SUPFAM" id="SSF55136">
    <property type="entry name" value="Probable bacterial effector-binding domain"/>
    <property type="match status" value="1"/>
</dbReference>
<dbReference type="Proteomes" id="UP000295399">
    <property type="component" value="Unassembled WGS sequence"/>
</dbReference>
<evidence type="ECO:0000256" key="1">
    <source>
        <dbReference type="SAM" id="SignalP"/>
    </source>
</evidence>
<accession>A0A4R2PT15</accession>
<feature type="chain" id="PRO_5020185689" evidence="1">
    <location>
        <begin position="20"/>
        <end position="223"/>
    </location>
</feature>
<dbReference type="EMBL" id="SLXO01000001">
    <property type="protein sequence ID" value="TCP38254.1"/>
    <property type="molecule type" value="Genomic_DNA"/>
</dbReference>
<protein>
    <submittedName>
        <fullName evidence="2">SOUL heme-binding protein</fullName>
    </submittedName>
</protein>
<dbReference type="PROSITE" id="PS51257">
    <property type="entry name" value="PROKAR_LIPOPROTEIN"/>
    <property type="match status" value="1"/>
</dbReference>
<dbReference type="RefSeq" id="WP_132706562.1">
    <property type="nucleotide sequence ID" value="NZ_JACIGF010000001.1"/>
</dbReference>
<dbReference type="AlphaFoldDB" id="A0A4R2PT15"/>
<comment type="caution">
    <text evidence="2">The sequence shown here is derived from an EMBL/GenBank/DDBJ whole genome shotgun (WGS) entry which is preliminary data.</text>
</comment>
<sequence>MRFSFLLFLVATLAGCAMSETPTPDYTVERTAADGAIEIRRYGDLLVAEVDARGGRSQAAGDGFRALADYIFGGNQVSEKIAMTAPVLQTPSLPPSPASAATDVPDVAATERWRVQFVMPPGYDMASLPKPRSRRVELRRLQPRRVAVLRFSGFNWESTLAEKRDRLMAWLKREGLDTAGPPTFAFYNPPWTPPFLKRNEVMVELAERQNDAAPDSGREPGTD</sequence>
<dbReference type="PANTHER" id="PTHR11220:SF58">
    <property type="entry name" value="SOUL HEME-BINDING FAMILY PROTEIN"/>
    <property type="match status" value="1"/>
</dbReference>
<name>A0A4R2PT15_RHOSA</name>
<organism evidence="2 3">
    <name type="scientific">Rhodothalassium salexigens DSM 2132</name>
    <dbReference type="NCBI Taxonomy" id="1188247"/>
    <lineage>
        <taxon>Bacteria</taxon>
        <taxon>Pseudomonadati</taxon>
        <taxon>Pseudomonadota</taxon>
        <taxon>Alphaproteobacteria</taxon>
        <taxon>Rhodothalassiales</taxon>
        <taxon>Rhodothalassiaceae</taxon>
        <taxon>Rhodothalassium</taxon>
    </lineage>
</organism>
<reference evidence="2 3" key="1">
    <citation type="submission" date="2019-03" db="EMBL/GenBank/DDBJ databases">
        <title>Genomic Encyclopedia of Type Strains, Phase IV (KMG-IV): sequencing the most valuable type-strain genomes for metagenomic binning, comparative biology and taxonomic classification.</title>
        <authorList>
            <person name="Goeker M."/>
        </authorList>
    </citation>
    <scope>NUCLEOTIDE SEQUENCE [LARGE SCALE GENOMIC DNA]</scope>
    <source>
        <strain evidence="2 3">DSM 2132</strain>
    </source>
</reference>
<dbReference type="InterPro" id="IPR011256">
    <property type="entry name" value="Reg_factor_effector_dom_sf"/>
</dbReference>
<evidence type="ECO:0000313" key="3">
    <source>
        <dbReference type="Proteomes" id="UP000295399"/>
    </source>
</evidence>
<dbReference type="OrthoDB" id="2156220at2"/>
<dbReference type="InParanoid" id="A0A4R2PT15"/>
<gene>
    <name evidence="2" type="ORF">EV659_101152</name>
</gene>
<evidence type="ECO:0000313" key="2">
    <source>
        <dbReference type="EMBL" id="TCP38254.1"/>
    </source>
</evidence>
<proteinExistence type="predicted"/>